<dbReference type="SUPFAM" id="SSF51430">
    <property type="entry name" value="NAD(P)-linked oxidoreductase"/>
    <property type="match status" value="1"/>
</dbReference>
<dbReference type="InterPro" id="IPR023210">
    <property type="entry name" value="NADP_OxRdtase_dom"/>
</dbReference>
<dbReference type="Gene3D" id="3.20.20.100">
    <property type="entry name" value="NADP-dependent oxidoreductase domain"/>
    <property type="match status" value="1"/>
</dbReference>
<keyword evidence="4" id="KW-1185">Reference proteome</keyword>
<feature type="domain" description="NADP-dependent oxidoreductase" evidence="2">
    <location>
        <begin position="15"/>
        <end position="317"/>
    </location>
</feature>
<dbReference type="AlphaFoldDB" id="A0A2T0Q524"/>
<dbReference type="CDD" id="cd19080">
    <property type="entry name" value="AKR_AKR9A_9B"/>
    <property type="match status" value="1"/>
</dbReference>
<dbReference type="Proteomes" id="UP000237846">
    <property type="component" value="Unassembled WGS sequence"/>
</dbReference>
<evidence type="ECO:0000313" key="3">
    <source>
        <dbReference type="EMBL" id="PRX98873.1"/>
    </source>
</evidence>
<dbReference type="RefSeq" id="WP_106246428.1">
    <property type="nucleotide sequence ID" value="NZ_PVZC01000004.1"/>
</dbReference>
<sequence>MRYKLLGRTGIRVSELCLGTMTFGEAWGWGAAKEESGRILEAFAEAGGNFIDTANRYTDGESENIVGELIAGDRDHWVLSTKYALNTRPDDPNAGGSHRKNLARSLDASLKRLGTDHIDLYWVHIWDAFTPVEEVMRALDDAVRAGKVLAVGISDTPAWLVSQANTIADLRGWTPFAGLQVPYNVVERTVERELLPVARGLDLTVTAWGPLAGGLLTGRYGTDRPRPDSGRIAGQSSYSDLFLNERNLRIADALNAVAEARGVSTAQAAIAWVRAQQHRASIVPIVGARTAEQMAANLGVLDVHLTEEELAALDEVSRIEAGFPYDFPGRRLAYGDTFDLIDAPGLKIDA</sequence>
<protein>
    <submittedName>
        <fullName evidence="3">Aryl-alcohol dehydrogenase-like predicted oxidoreductase</fullName>
    </submittedName>
</protein>
<accession>A0A2T0Q524</accession>
<dbReference type="PANTHER" id="PTHR43364">
    <property type="entry name" value="NADH-SPECIFIC METHYLGLYOXAL REDUCTASE-RELATED"/>
    <property type="match status" value="1"/>
</dbReference>
<evidence type="ECO:0000313" key="4">
    <source>
        <dbReference type="Proteomes" id="UP000237846"/>
    </source>
</evidence>
<proteinExistence type="predicted"/>
<evidence type="ECO:0000259" key="2">
    <source>
        <dbReference type="Pfam" id="PF00248"/>
    </source>
</evidence>
<gene>
    <name evidence="3" type="ORF">CLV72_104453</name>
</gene>
<dbReference type="OrthoDB" id="9768793at2"/>
<keyword evidence="1" id="KW-0560">Oxidoreductase</keyword>
<dbReference type="InterPro" id="IPR050523">
    <property type="entry name" value="AKR_Detox_Biosynth"/>
</dbReference>
<organism evidence="3 4">
    <name type="scientific">Allonocardiopsis opalescens</name>
    <dbReference type="NCBI Taxonomy" id="1144618"/>
    <lineage>
        <taxon>Bacteria</taxon>
        <taxon>Bacillati</taxon>
        <taxon>Actinomycetota</taxon>
        <taxon>Actinomycetes</taxon>
        <taxon>Streptosporangiales</taxon>
        <taxon>Allonocardiopsis</taxon>
    </lineage>
</organism>
<comment type="caution">
    <text evidence="3">The sequence shown here is derived from an EMBL/GenBank/DDBJ whole genome shotgun (WGS) entry which is preliminary data.</text>
</comment>
<dbReference type="InterPro" id="IPR036812">
    <property type="entry name" value="NAD(P)_OxRdtase_dom_sf"/>
</dbReference>
<dbReference type="PANTHER" id="PTHR43364:SF4">
    <property type="entry name" value="NAD(P)-LINKED OXIDOREDUCTASE SUPERFAMILY PROTEIN"/>
    <property type="match status" value="1"/>
</dbReference>
<dbReference type="Pfam" id="PF00248">
    <property type="entry name" value="Aldo_ket_red"/>
    <property type="match status" value="1"/>
</dbReference>
<dbReference type="GO" id="GO:0005829">
    <property type="term" value="C:cytosol"/>
    <property type="evidence" value="ECO:0007669"/>
    <property type="project" value="TreeGrafter"/>
</dbReference>
<dbReference type="GO" id="GO:0016491">
    <property type="term" value="F:oxidoreductase activity"/>
    <property type="evidence" value="ECO:0007669"/>
    <property type="project" value="UniProtKB-KW"/>
</dbReference>
<dbReference type="FunFam" id="3.20.20.100:FF:000004">
    <property type="entry name" value="Oxidoreductase, aldo/keto reductase"/>
    <property type="match status" value="1"/>
</dbReference>
<dbReference type="EMBL" id="PVZC01000004">
    <property type="protein sequence ID" value="PRX98873.1"/>
    <property type="molecule type" value="Genomic_DNA"/>
</dbReference>
<evidence type="ECO:0000256" key="1">
    <source>
        <dbReference type="ARBA" id="ARBA00023002"/>
    </source>
</evidence>
<reference evidence="3 4" key="1">
    <citation type="submission" date="2018-03" db="EMBL/GenBank/DDBJ databases">
        <title>Genomic Encyclopedia of Archaeal and Bacterial Type Strains, Phase II (KMG-II): from individual species to whole genera.</title>
        <authorList>
            <person name="Goeker M."/>
        </authorList>
    </citation>
    <scope>NUCLEOTIDE SEQUENCE [LARGE SCALE GENOMIC DNA]</scope>
    <source>
        <strain evidence="3 4">DSM 45601</strain>
    </source>
</reference>
<name>A0A2T0Q524_9ACTN</name>